<dbReference type="PANTHER" id="PTHR33420:SF27">
    <property type="entry name" value="PROTEIN FIMG"/>
    <property type="match status" value="1"/>
</dbReference>
<dbReference type="SUPFAM" id="SSF49401">
    <property type="entry name" value="Bacterial adhesins"/>
    <property type="match status" value="1"/>
</dbReference>
<dbReference type="GO" id="GO:0009289">
    <property type="term" value="C:pilus"/>
    <property type="evidence" value="ECO:0007669"/>
    <property type="project" value="InterPro"/>
</dbReference>
<dbReference type="InterPro" id="IPR036937">
    <property type="entry name" value="Adhesion_dom_fimbrial_sf"/>
</dbReference>
<reference evidence="3 4" key="1">
    <citation type="submission" date="2010-04" db="EMBL/GenBank/DDBJ databases">
        <title>The Genome Sequence of Escherichia coli H605.</title>
        <authorList>
            <consortium name="The Broad Institute Genome Sequencing Platform"/>
            <consortium name="The Broad Institute Genome Sequencing Center for Infectious Disease"/>
            <person name="Feldgarden M."/>
            <person name="Gordon D.M."/>
            <person name="Johnson J.R."/>
            <person name="Johnston B.D."/>
            <person name="Young S."/>
            <person name="Zeng Q."/>
            <person name="Koehrsen M."/>
            <person name="Alvarado L."/>
            <person name="Berlin A.M."/>
            <person name="Borenstein D."/>
            <person name="Chapman S.B."/>
            <person name="Chen Z."/>
            <person name="Engels R."/>
            <person name="Freedman E."/>
            <person name="Gellesch M."/>
            <person name="Goldberg J."/>
            <person name="Griggs A."/>
            <person name="Gujja S."/>
            <person name="Heilman E.R."/>
            <person name="Heiman D.I."/>
            <person name="Hepburn T.A."/>
            <person name="Howarth C."/>
            <person name="Jen D."/>
            <person name="Larson L."/>
            <person name="Mehta T."/>
            <person name="Park D."/>
            <person name="Pearson M."/>
            <person name="Richards J."/>
            <person name="Roberts A."/>
            <person name="Saif S."/>
            <person name="Shea T.D."/>
            <person name="Shenoy N."/>
            <person name="Sisk P."/>
            <person name="Stolte C."/>
            <person name="Sykes S.N."/>
            <person name="Walk T."/>
            <person name="White J."/>
            <person name="Yandava C."/>
            <person name="Haas B."/>
            <person name="Henn M.R."/>
            <person name="Nusbaum C."/>
            <person name="Birren B."/>
        </authorList>
    </citation>
    <scope>NUCLEOTIDE SEQUENCE [LARGE SCALE GENOMIC DNA]</scope>
    <source>
        <strain evidence="3 4">H605</strain>
    </source>
</reference>
<dbReference type="InterPro" id="IPR008966">
    <property type="entry name" value="Adhesion_dom_sf"/>
</dbReference>
<evidence type="ECO:0000256" key="1">
    <source>
        <dbReference type="SAM" id="SignalP"/>
    </source>
</evidence>
<dbReference type="GO" id="GO:0043709">
    <property type="term" value="P:cell adhesion involved in single-species biofilm formation"/>
    <property type="evidence" value="ECO:0007669"/>
    <property type="project" value="TreeGrafter"/>
</dbReference>
<dbReference type="InterPro" id="IPR050263">
    <property type="entry name" value="Bact_Fimbrial_Adh_Pro"/>
</dbReference>
<dbReference type="InterPro" id="IPR000259">
    <property type="entry name" value="Adhesion_dom_fimbrial"/>
</dbReference>
<sequence length="174" mass="17952">MMNIIWKRKFIIFVIASSLLGASSVNAVEININGLVLASPCVVNGGNSAVNVNIGDNIQADSLSAAGSASTWKDFSLQLTNCPLSTSSFSVAFSGTPDGDIATNYANTGSATNLSLELTTQDGSTTLGNGSSINNTPIPGSHAYDLQLRTRAVSKGNVMPGSITGLVQATFTYQ</sequence>
<dbReference type="Pfam" id="PF00419">
    <property type="entry name" value="Fimbrial"/>
    <property type="match status" value="1"/>
</dbReference>
<dbReference type="EMBL" id="ADJX01000002">
    <property type="protein sequence ID" value="OSL49992.1"/>
    <property type="molecule type" value="Genomic_DNA"/>
</dbReference>
<dbReference type="PANTHER" id="PTHR33420">
    <property type="entry name" value="FIMBRIAL SUBUNIT ELFA-RELATED"/>
    <property type="match status" value="1"/>
</dbReference>
<organism evidence="3 4">
    <name type="scientific">Escherichia coli H605</name>
    <dbReference type="NCBI Taxonomy" id="656410"/>
    <lineage>
        <taxon>Bacteria</taxon>
        <taxon>Pseudomonadati</taxon>
        <taxon>Pseudomonadota</taxon>
        <taxon>Gammaproteobacteria</taxon>
        <taxon>Enterobacterales</taxon>
        <taxon>Enterobacteriaceae</taxon>
        <taxon>Escherichia</taxon>
    </lineage>
</organism>
<comment type="caution">
    <text evidence="3">The sequence shown here is derived from an EMBL/GenBank/DDBJ whole genome shotgun (WGS) entry which is preliminary data.</text>
</comment>
<keyword evidence="1" id="KW-0732">Signal</keyword>
<accession>A0AAJ3P1H8</accession>
<evidence type="ECO:0000259" key="2">
    <source>
        <dbReference type="Pfam" id="PF00419"/>
    </source>
</evidence>
<evidence type="ECO:0000313" key="3">
    <source>
        <dbReference type="EMBL" id="OSL49992.1"/>
    </source>
</evidence>
<name>A0AAJ3P1H8_ECOLX</name>
<feature type="domain" description="Fimbrial-type adhesion" evidence="2">
    <location>
        <begin position="30"/>
        <end position="174"/>
    </location>
</feature>
<proteinExistence type="predicted"/>
<protein>
    <submittedName>
        <fullName evidence="3">Protein FimG</fullName>
    </submittedName>
</protein>
<feature type="chain" id="PRO_5042606872" evidence="1">
    <location>
        <begin position="28"/>
        <end position="174"/>
    </location>
</feature>
<evidence type="ECO:0000313" key="4">
    <source>
        <dbReference type="Proteomes" id="UP000243401"/>
    </source>
</evidence>
<gene>
    <name evidence="3" type="ORF">EATG_00865</name>
</gene>
<dbReference type="AlphaFoldDB" id="A0AAJ3P1H8"/>
<dbReference type="Gene3D" id="2.60.40.1090">
    <property type="entry name" value="Fimbrial-type adhesion domain"/>
    <property type="match status" value="1"/>
</dbReference>
<dbReference type="Proteomes" id="UP000243401">
    <property type="component" value="Unassembled WGS sequence"/>
</dbReference>
<feature type="signal peptide" evidence="1">
    <location>
        <begin position="1"/>
        <end position="27"/>
    </location>
</feature>